<dbReference type="RefSeq" id="WP_002599516.1">
    <property type="nucleotide sequence ID" value="NZ_KB850958.1"/>
</dbReference>
<keyword evidence="1" id="KW-0456">Lyase</keyword>
<gene>
    <name evidence="1" type="ORF">HMPREF1092_03076</name>
</gene>
<organism evidence="1 2">
    <name type="scientific">Clostridium thermobutyricum</name>
    <dbReference type="NCBI Taxonomy" id="29372"/>
    <lineage>
        <taxon>Bacteria</taxon>
        <taxon>Bacillati</taxon>
        <taxon>Bacillota</taxon>
        <taxon>Clostridia</taxon>
        <taxon>Eubacteriales</taxon>
        <taxon>Clostridiaceae</taxon>
        <taxon>Clostridium</taxon>
    </lineage>
</organism>
<dbReference type="NCBIfam" id="TIGR03292">
    <property type="entry name" value="PhnH_redo"/>
    <property type="match status" value="1"/>
</dbReference>
<dbReference type="GO" id="GO:0016829">
    <property type="term" value="F:lyase activity"/>
    <property type="evidence" value="ECO:0007669"/>
    <property type="project" value="UniProtKB-KW"/>
</dbReference>
<dbReference type="PATRIC" id="fig|999411.4.peg.2990"/>
<dbReference type="EMBL" id="AGYT01000019">
    <property type="protein sequence ID" value="ENY99939.1"/>
    <property type="molecule type" value="Genomic_DNA"/>
</dbReference>
<evidence type="ECO:0000313" key="2">
    <source>
        <dbReference type="Proteomes" id="UP000013097"/>
    </source>
</evidence>
<sequence>MNSLETIHFIQESYRKLLNTMARPGVIEKLEDNFSKECNWIDFLFGTYSIMKMLLDTETSFNIFSLEENKNENIINGLTGAKIKDTNESDFIFVSLDKRENIKEAIKNANIGDLINPEKGATIFIEVKDINKGIKVKLKGPGILGEKNIFLPLESSLIHMRNEKVSEYPTGIDLVFIDKEGNILSIPRTTKILEVCI</sequence>
<dbReference type="eggNOG" id="COG3625">
    <property type="taxonomic scope" value="Bacteria"/>
</dbReference>
<protein>
    <submittedName>
        <fullName evidence="1">Phosphonate C-P lyase system protein PhnH</fullName>
    </submittedName>
</protein>
<reference evidence="1 2" key="1">
    <citation type="submission" date="2013-01" db="EMBL/GenBank/DDBJ databases">
        <title>The Genome Sequence of Clostridium colicanis 209318.</title>
        <authorList>
            <consortium name="The Broad Institute Genome Sequencing Platform"/>
            <person name="Earl A."/>
            <person name="Ward D."/>
            <person name="Feldgarden M."/>
            <person name="Gevers D."/>
            <person name="Courvalin P."/>
            <person name="Lambert T."/>
            <person name="Walker B."/>
            <person name="Young S.K."/>
            <person name="Zeng Q."/>
            <person name="Gargeya S."/>
            <person name="Fitzgerald M."/>
            <person name="Haas B."/>
            <person name="Abouelleil A."/>
            <person name="Alvarado L."/>
            <person name="Arachchi H.M."/>
            <person name="Berlin A.M."/>
            <person name="Chapman S.B."/>
            <person name="Dewar J."/>
            <person name="Goldberg J."/>
            <person name="Griggs A."/>
            <person name="Gujja S."/>
            <person name="Hansen M."/>
            <person name="Howarth C."/>
            <person name="Imamovic A."/>
            <person name="Larimer J."/>
            <person name="McCowan C."/>
            <person name="Murphy C."/>
            <person name="Neiman D."/>
            <person name="Pearson M."/>
            <person name="Priest M."/>
            <person name="Roberts A."/>
            <person name="Saif S."/>
            <person name="Shea T."/>
            <person name="Sisk P."/>
            <person name="Sykes S."/>
            <person name="Wortman J."/>
            <person name="Nusbaum C."/>
            <person name="Birren B."/>
        </authorList>
    </citation>
    <scope>NUCLEOTIDE SEQUENCE [LARGE SCALE GENOMIC DNA]</scope>
    <source>
        <strain evidence="1 2">209318</strain>
    </source>
</reference>
<dbReference type="InterPro" id="IPR038058">
    <property type="entry name" value="PhnH-like_sp"/>
</dbReference>
<dbReference type="HOGENOM" id="CLU_115317_0_0_9"/>
<dbReference type="InterPro" id="IPR008772">
    <property type="entry name" value="Phosphonate_metab_PhnH"/>
</dbReference>
<proteinExistence type="predicted"/>
<accession>N9WAL0</accession>
<dbReference type="Proteomes" id="UP000013097">
    <property type="component" value="Unassembled WGS sequence"/>
</dbReference>
<dbReference type="Pfam" id="PF05845">
    <property type="entry name" value="PhnH"/>
    <property type="match status" value="1"/>
</dbReference>
<dbReference type="SUPFAM" id="SSF159709">
    <property type="entry name" value="PhnH-like"/>
    <property type="match status" value="1"/>
</dbReference>
<dbReference type="AlphaFoldDB" id="N9WAL0"/>
<dbReference type="GO" id="GO:0019634">
    <property type="term" value="P:organic phosphonate metabolic process"/>
    <property type="evidence" value="ECO:0007669"/>
    <property type="project" value="InterPro"/>
</dbReference>
<evidence type="ECO:0000313" key="1">
    <source>
        <dbReference type="EMBL" id="ENY99939.1"/>
    </source>
</evidence>
<keyword evidence="2" id="KW-1185">Reference proteome</keyword>
<dbReference type="Gene3D" id="3.40.50.11310">
    <property type="entry name" value="Bacterial phosphonate metabolism protein PhnH"/>
    <property type="match status" value="1"/>
</dbReference>
<comment type="caution">
    <text evidence="1">The sequence shown here is derived from an EMBL/GenBank/DDBJ whole genome shotgun (WGS) entry which is preliminary data.</text>
</comment>
<name>N9WAL0_9CLOT</name>